<dbReference type="FunFam" id="2.60.40.1180:FF:000002">
    <property type="entry name" value="1,4-alpha-glucan branching enzyme GlgB"/>
    <property type="match status" value="1"/>
</dbReference>
<dbReference type="FunFam" id="3.20.20.80:FF:000003">
    <property type="entry name" value="1,4-alpha-glucan branching enzyme GlgB"/>
    <property type="match status" value="1"/>
</dbReference>
<dbReference type="GO" id="GO:0004553">
    <property type="term" value="F:hydrolase activity, hydrolyzing O-glycosyl compounds"/>
    <property type="evidence" value="ECO:0007669"/>
    <property type="project" value="InterPro"/>
</dbReference>
<dbReference type="InterPro" id="IPR006048">
    <property type="entry name" value="A-amylase/branching_C"/>
</dbReference>
<feature type="compositionally biased region" description="Low complexity" evidence="11">
    <location>
        <begin position="788"/>
        <end position="809"/>
    </location>
</feature>
<dbReference type="NCBIfam" id="NF003811">
    <property type="entry name" value="PRK05402.1"/>
    <property type="match status" value="1"/>
</dbReference>
<dbReference type="GO" id="GO:0005829">
    <property type="term" value="C:cytosol"/>
    <property type="evidence" value="ECO:0007669"/>
    <property type="project" value="TreeGrafter"/>
</dbReference>
<dbReference type="PANTHER" id="PTHR43651">
    <property type="entry name" value="1,4-ALPHA-GLUCAN-BRANCHING ENZYME"/>
    <property type="match status" value="1"/>
</dbReference>
<keyword evidence="5 10" id="KW-0321">Glycogen metabolism</keyword>
<dbReference type="Pfam" id="PF02922">
    <property type="entry name" value="CBM_48"/>
    <property type="match status" value="1"/>
</dbReference>
<dbReference type="CDD" id="cd02855">
    <property type="entry name" value="E_set_GBE_prok_N"/>
    <property type="match status" value="1"/>
</dbReference>
<accession>A0A1I3CGP2</accession>
<dbReference type="GO" id="GO:0003844">
    <property type="term" value="F:1,4-alpha-glucan branching enzyme activity"/>
    <property type="evidence" value="ECO:0007669"/>
    <property type="project" value="UniProtKB-UniRule"/>
</dbReference>
<feature type="region of interest" description="Disordered" evidence="11">
    <location>
        <begin position="709"/>
        <end position="819"/>
    </location>
</feature>
<evidence type="ECO:0000256" key="2">
    <source>
        <dbReference type="ARBA" id="ARBA00002953"/>
    </source>
</evidence>
<sequence length="819" mass="92856">MKTSDISEFDRYLFHQGTNYHAYEMLGAHFVEENGKKGVRFAVWAPHAKSISVVGDFNAWDDRVNTMNRLEDGEIWSVFIENVQEGAVYKYAIEPQWGGPRIMKADPYGFYAEKKPETASRVYDMSHYDWQDGDWLEKKRKESSYGRPMLTYEVHAGSWRRNGEGEYLSYRELADQLISYAKEMNYTHIEFMPLCEHPFDGSWGYQATGYFAVTSRYGEPDDFRYLVDKAHQNGIAVIMDWVPGHFCKDEQGLRHFDGQTLYESDNEQRAENWEWGTTNFDYGRTEVQSFLISNAMFWFEEFHIDGLRIDAVANMLYLNYGRKEGEWQPNKYGDTGNLEAMDFLRKLNEAIFQYHPQALMIAEESTAWPLISKPVYMGGMGFNYKWNMGWMNDMLKYMSLDPIYRKWNHDKVTFSFMYAFSENFVLPLSHDEVVHGKCSLISKMPGDYWQKFAGLRTFFGYWMAHPGKKLLFMGGEFGQFIEWNYDDSLDWHLVEQYDMHTKMQAYSKALNKFYCDNKAFWQVDFDWNGFQWIDCNDNENSIVSFVRKAEDSNDFIIAVCNFTPEVRQNYRIGVPSKGHYVEVFNSDDEAFGGSGVLNNGEIISQDVPWHNREQSITITVPPLATVYLRLKGQSGAGTSFPEASAEVDARGHEESDSASKAEAAEVKKTSVKKTAAKKTATKTAAKKTTAKAAAKPAAKKTAAKAEAEATAKKTTAKAKTTAKKTAVKAETKTAAKKTAAKAEPKTTAKKATAKAATKTTAAKKTAAKKTAAAEKEAEKPAVKKTTTRKTAATKTSAAKKTTKSTTTKTTAKKKAAGND</sequence>
<evidence type="ECO:0000256" key="8">
    <source>
        <dbReference type="ARBA" id="ARBA00023056"/>
    </source>
</evidence>
<dbReference type="SUPFAM" id="SSF51445">
    <property type="entry name" value="(Trans)glycosidases"/>
    <property type="match status" value="1"/>
</dbReference>
<comment type="catalytic activity">
    <reaction evidence="1 10">
        <text>Transfers a segment of a (1-&gt;4)-alpha-D-glucan chain to a primary hydroxy group in a similar glucan chain.</text>
        <dbReference type="EC" id="2.4.1.18"/>
    </reaction>
</comment>
<dbReference type="InterPro" id="IPR044143">
    <property type="entry name" value="GlgB_N_E_set_prok"/>
</dbReference>
<dbReference type="NCBIfam" id="TIGR01515">
    <property type="entry name" value="branching_enzym"/>
    <property type="match status" value="1"/>
</dbReference>
<evidence type="ECO:0000256" key="1">
    <source>
        <dbReference type="ARBA" id="ARBA00000826"/>
    </source>
</evidence>
<dbReference type="AlphaFoldDB" id="A0A1I3CGP2"/>
<evidence type="ECO:0000259" key="12">
    <source>
        <dbReference type="SMART" id="SM00642"/>
    </source>
</evidence>
<feature type="compositionally biased region" description="Basic and acidic residues" evidence="11">
    <location>
        <begin position="771"/>
        <end position="781"/>
    </location>
</feature>
<dbReference type="InterPro" id="IPR017853">
    <property type="entry name" value="GH"/>
</dbReference>
<gene>
    <name evidence="10" type="primary">glgB</name>
    <name evidence="13" type="ORF">SAMN04487861_103128</name>
</gene>
<dbReference type="Pfam" id="PF02806">
    <property type="entry name" value="Alpha-amylase_C"/>
    <property type="match status" value="1"/>
</dbReference>
<dbReference type="EC" id="2.4.1.18" evidence="10"/>
<dbReference type="Gene3D" id="2.60.40.10">
    <property type="entry name" value="Immunoglobulins"/>
    <property type="match status" value="1"/>
</dbReference>
<evidence type="ECO:0000256" key="9">
    <source>
        <dbReference type="ARBA" id="ARBA00023277"/>
    </source>
</evidence>
<feature type="compositionally biased region" description="Low complexity" evidence="11">
    <location>
        <begin position="753"/>
        <end position="770"/>
    </location>
</feature>
<keyword evidence="9 10" id="KW-0119">Carbohydrate metabolism</keyword>
<evidence type="ECO:0000256" key="3">
    <source>
        <dbReference type="ARBA" id="ARBA00004964"/>
    </source>
</evidence>
<evidence type="ECO:0000256" key="10">
    <source>
        <dbReference type="HAMAP-Rule" id="MF_00685"/>
    </source>
</evidence>
<dbReference type="SUPFAM" id="SSF81296">
    <property type="entry name" value="E set domains"/>
    <property type="match status" value="1"/>
</dbReference>
<feature type="compositionally biased region" description="Basic residues" evidence="11">
    <location>
        <begin position="714"/>
        <end position="726"/>
    </location>
</feature>
<name>A0A1I3CGP2_SELRU</name>
<dbReference type="InterPro" id="IPR013780">
    <property type="entry name" value="Glyco_hydro_b"/>
</dbReference>
<feature type="compositionally biased region" description="Basic residues" evidence="11">
    <location>
        <begin position="810"/>
        <end position="819"/>
    </location>
</feature>
<keyword evidence="7 10" id="KW-0808">Transferase</keyword>
<keyword evidence="8 10" id="KW-0320">Glycogen biosynthesis</keyword>
<comment type="pathway">
    <text evidence="3 10">Glycan biosynthesis; glycogen biosynthesis.</text>
</comment>
<dbReference type="HAMAP" id="MF_00685">
    <property type="entry name" value="GlgB"/>
    <property type="match status" value="1"/>
</dbReference>
<keyword evidence="6 10" id="KW-0328">Glycosyltransferase</keyword>
<proteinExistence type="inferred from homology"/>
<dbReference type="PANTHER" id="PTHR43651:SF3">
    <property type="entry name" value="1,4-ALPHA-GLUCAN-BRANCHING ENZYME"/>
    <property type="match status" value="1"/>
</dbReference>
<dbReference type="UniPathway" id="UPA00164"/>
<organism evidence="13 14">
    <name type="scientific">Selenomonas ruminantium</name>
    <dbReference type="NCBI Taxonomy" id="971"/>
    <lineage>
        <taxon>Bacteria</taxon>
        <taxon>Bacillati</taxon>
        <taxon>Bacillota</taxon>
        <taxon>Negativicutes</taxon>
        <taxon>Selenomonadales</taxon>
        <taxon>Selenomonadaceae</taxon>
        <taxon>Selenomonas</taxon>
    </lineage>
</organism>
<comment type="subunit">
    <text evidence="10">Monomer.</text>
</comment>
<feature type="compositionally biased region" description="Basic and acidic residues" evidence="11">
    <location>
        <begin position="647"/>
        <end position="665"/>
    </location>
</feature>
<feature type="active site" description="Nucleophile" evidence="10">
    <location>
        <position position="310"/>
    </location>
</feature>
<comment type="function">
    <text evidence="2 10">Catalyzes the formation of the alpha-1,6-glucosidic linkages in glycogen by scission of a 1,4-alpha-linked oligosaccharide from growing alpha-1,4-glucan chains and the subsequent attachment of the oligosaccharide to the alpha-1,6 position.</text>
</comment>
<dbReference type="EMBL" id="FOQK01000003">
    <property type="protein sequence ID" value="SFH73647.1"/>
    <property type="molecule type" value="Genomic_DNA"/>
</dbReference>
<dbReference type="InterPro" id="IPR006047">
    <property type="entry name" value="GH13_cat_dom"/>
</dbReference>
<evidence type="ECO:0000256" key="7">
    <source>
        <dbReference type="ARBA" id="ARBA00022679"/>
    </source>
</evidence>
<dbReference type="Gene3D" id="2.60.40.1180">
    <property type="entry name" value="Golgi alpha-mannosidase II"/>
    <property type="match status" value="1"/>
</dbReference>
<dbReference type="InterPro" id="IPR004193">
    <property type="entry name" value="Glyco_hydro_13_N"/>
</dbReference>
<dbReference type="FunFam" id="2.60.40.10:FF:000169">
    <property type="entry name" value="1,4-alpha-glucan branching enzyme GlgB"/>
    <property type="match status" value="1"/>
</dbReference>
<dbReference type="SUPFAM" id="SSF51011">
    <property type="entry name" value="Glycosyl hydrolase domain"/>
    <property type="match status" value="1"/>
</dbReference>
<evidence type="ECO:0000256" key="6">
    <source>
        <dbReference type="ARBA" id="ARBA00022676"/>
    </source>
</evidence>
<feature type="active site" description="Proton donor" evidence="10">
    <location>
        <position position="363"/>
    </location>
</feature>
<dbReference type="SMART" id="SM00642">
    <property type="entry name" value="Aamy"/>
    <property type="match status" value="1"/>
</dbReference>
<dbReference type="GO" id="GO:0043169">
    <property type="term" value="F:cation binding"/>
    <property type="evidence" value="ECO:0007669"/>
    <property type="project" value="InterPro"/>
</dbReference>
<dbReference type="Pfam" id="PF00128">
    <property type="entry name" value="Alpha-amylase"/>
    <property type="match status" value="2"/>
</dbReference>
<feature type="region of interest" description="Disordered" evidence="11">
    <location>
        <begin position="638"/>
        <end position="665"/>
    </location>
</feature>
<feature type="domain" description="Glycosyl hydrolase family 13 catalytic" evidence="12">
    <location>
        <begin position="153"/>
        <end position="514"/>
    </location>
</feature>
<dbReference type="RefSeq" id="WP_075442227.1">
    <property type="nucleotide sequence ID" value="NZ_FOQK01000003.1"/>
</dbReference>
<dbReference type="CDD" id="cd11322">
    <property type="entry name" value="AmyAc_Glg_BE"/>
    <property type="match status" value="1"/>
</dbReference>
<dbReference type="InterPro" id="IPR013783">
    <property type="entry name" value="Ig-like_fold"/>
</dbReference>
<dbReference type="InterPro" id="IPR014756">
    <property type="entry name" value="Ig_E-set"/>
</dbReference>
<protein>
    <recommendedName>
        <fullName evidence="10">1,4-alpha-glucan branching enzyme GlgB</fullName>
        <ecNumber evidence="10">2.4.1.18</ecNumber>
    </recommendedName>
    <alternativeName>
        <fullName evidence="10">1,4-alpha-D-glucan:1,4-alpha-D-glucan 6-glucosyl-transferase</fullName>
    </alternativeName>
    <alternativeName>
        <fullName evidence="10">Alpha-(1-&gt;4)-glucan branching enzyme</fullName>
    </alternativeName>
    <alternativeName>
        <fullName evidence="10">Glycogen branching enzyme</fullName>
        <shortName evidence="10">BE</shortName>
    </alternativeName>
</protein>
<evidence type="ECO:0000256" key="5">
    <source>
        <dbReference type="ARBA" id="ARBA00022600"/>
    </source>
</evidence>
<comment type="similarity">
    <text evidence="4 10">Belongs to the glycosyl hydrolase 13 family. GlgB subfamily.</text>
</comment>
<dbReference type="Gene3D" id="3.20.20.80">
    <property type="entry name" value="Glycosidases"/>
    <property type="match status" value="1"/>
</dbReference>
<evidence type="ECO:0000313" key="13">
    <source>
        <dbReference type="EMBL" id="SFH73647.1"/>
    </source>
</evidence>
<evidence type="ECO:0000256" key="4">
    <source>
        <dbReference type="ARBA" id="ARBA00009000"/>
    </source>
</evidence>
<dbReference type="NCBIfam" id="NF008967">
    <property type="entry name" value="PRK12313.1"/>
    <property type="match status" value="1"/>
</dbReference>
<evidence type="ECO:0000256" key="11">
    <source>
        <dbReference type="SAM" id="MobiDB-lite"/>
    </source>
</evidence>
<dbReference type="InterPro" id="IPR006407">
    <property type="entry name" value="GlgB"/>
</dbReference>
<evidence type="ECO:0000313" key="14">
    <source>
        <dbReference type="Proteomes" id="UP000183639"/>
    </source>
</evidence>
<reference evidence="13 14" key="1">
    <citation type="submission" date="2016-10" db="EMBL/GenBank/DDBJ databases">
        <authorList>
            <person name="de Groot N.N."/>
        </authorList>
    </citation>
    <scope>NUCLEOTIDE SEQUENCE [LARGE SCALE GENOMIC DNA]</scope>
    <source>
        <strain evidence="13 14">Z108</strain>
    </source>
</reference>
<dbReference type="Proteomes" id="UP000183639">
    <property type="component" value="Unassembled WGS sequence"/>
</dbReference>
<dbReference type="OrthoDB" id="9800174at2"/>
<dbReference type="GO" id="GO:0005978">
    <property type="term" value="P:glycogen biosynthetic process"/>
    <property type="evidence" value="ECO:0007669"/>
    <property type="project" value="UniProtKB-UniRule"/>
</dbReference>